<evidence type="ECO:0000313" key="3">
    <source>
        <dbReference type="Proteomes" id="UP000077202"/>
    </source>
</evidence>
<name>A0A176VVL1_MARPO</name>
<dbReference type="Pfam" id="PF02171">
    <property type="entry name" value="Piwi"/>
    <property type="match status" value="1"/>
</dbReference>
<dbReference type="InterPro" id="IPR012337">
    <property type="entry name" value="RNaseH-like_sf"/>
</dbReference>
<evidence type="ECO:0000259" key="1">
    <source>
        <dbReference type="PROSITE" id="PS50822"/>
    </source>
</evidence>
<accession>A0A176VVL1</accession>
<protein>
    <recommendedName>
        <fullName evidence="1">Piwi domain-containing protein</fullName>
    </recommendedName>
</protein>
<dbReference type="EMBL" id="LVLJ01002473">
    <property type="protein sequence ID" value="OAE24797.1"/>
    <property type="molecule type" value="Genomic_DNA"/>
</dbReference>
<dbReference type="SMART" id="SM00950">
    <property type="entry name" value="Piwi"/>
    <property type="match status" value="1"/>
</dbReference>
<dbReference type="Gene3D" id="3.30.420.10">
    <property type="entry name" value="Ribonuclease H-like superfamily/Ribonuclease H"/>
    <property type="match status" value="1"/>
</dbReference>
<dbReference type="AlphaFoldDB" id="A0A176VVL1"/>
<sequence length="993" mass="114394">MRLRGGTSFISMKEEVMRNLSCYYPGFFNKVLPIQRVEPYKLKPLDLLTNYFELKSMAKTVFVHKLTWEPDAIGKKTGHASWRVKAFWRFNEEAKARWRAQGYESKEGLGIWDRGGSLFRTEALDPERMATTFHTRAVMPQKPHMYYKEKRDLTLNIIKSEIIPDSPDYVTPVLWADQELYRRVGFVDYRPVRRIRDAVAAILQGYYVDNFDDYIEDTQNARQFCLSGYPHQNDPRARFVKYPSWNVGPGVRDAFVLRRGSRSSCSVLASGVYINISTATGVYWAKNVSVADVIRIAVMKSGWKGDRPLYHKELAAAEKLLKYVRAISTLCKIPAPRRSKMPWRYYKIHGLSPDPCGNFRVAVYNKGRFEPDGPKQRVKYYSFLEGYYGTENFSAANLTRADNYYPAVKVHPELEWYLPPWVLIIEAKDKLPMKRGALSKAAFKTLFENRMRDGAKVLFDDITELIRERTANDQYLKRFDMDLNPEPLRVPGYQLESPSLYVTRIESGDDNGLLQLRFERVDVGGGHWRMEKGQALYKFPRGRIDVIVFCIRPLTERSVRTFFSRMKSVAQKELNLNTSDPFLFVPESETSDRFATVLSEEVENFRERYGVKPAMVFLIIKDKHYLYDTFKFVLDWRYGIQSQCISIASFIEGQEKGFLASNQPDLLQFNGQMTDTKFRNIMLSINRKLGGLNIGLSGKFVSAVPPTFKLKGTMIIGLDVTHAKGALRHSIAGMVATIDMPPRTYATRLRIQEPKEEIVFDIDVMIEDLVRTFIAANPQTTLEHVLMFRDGIGDVHYLQCLKNEVPKLFEGIERAGVSPRPKMLFVVCAKRHHTRFLNRATQGDVPAGTAVNDLNYPHQQNFYLASHASVSQVGTDDISSGGNTRSTHYNVLLDEVGMSLNELQTLIYHMAYTYDASHYAIAMAPPAIYAHHVCTRARLYYQEINKARYQESTKHHWLNKPFPPCKRFLRPWAPETLQDLTPHLSIRNTMFYI</sequence>
<keyword evidence="3" id="KW-1185">Reference proteome</keyword>
<dbReference type="InterPro" id="IPR036397">
    <property type="entry name" value="RNaseH_sf"/>
</dbReference>
<dbReference type="Proteomes" id="UP000077202">
    <property type="component" value="Unassembled WGS sequence"/>
</dbReference>
<dbReference type="InterPro" id="IPR003165">
    <property type="entry name" value="Piwi"/>
</dbReference>
<gene>
    <name evidence="2" type="ORF">AXG93_1988s1010</name>
</gene>
<dbReference type="PANTHER" id="PTHR22891">
    <property type="entry name" value="EUKARYOTIC TRANSLATION INITIATION FACTOR 2C"/>
    <property type="match status" value="1"/>
</dbReference>
<dbReference type="PROSITE" id="PS50822">
    <property type="entry name" value="PIWI"/>
    <property type="match status" value="1"/>
</dbReference>
<evidence type="ECO:0000313" key="2">
    <source>
        <dbReference type="EMBL" id="OAE24797.1"/>
    </source>
</evidence>
<comment type="caution">
    <text evidence="2">The sequence shown here is derived from an EMBL/GenBank/DDBJ whole genome shotgun (WGS) entry which is preliminary data.</text>
</comment>
<proteinExistence type="predicted"/>
<dbReference type="SUPFAM" id="SSF53098">
    <property type="entry name" value="Ribonuclease H-like"/>
    <property type="match status" value="1"/>
</dbReference>
<dbReference type="GO" id="GO:0003676">
    <property type="term" value="F:nucleic acid binding"/>
    <property type="evidence" value="ECO:0007669"/>
    <property type="project" value="InterPro"/>
</dbReference>
<feature type="domain" description="Piwi" evidence="1">
    <location>
        <begin position="614"/>
        <end position="942"/>
    </location>
</feature>
<dbReference type="Gene3D" id="3.40.50.2300">
    <property type="match status" value="1"/>
</dbReference>
<organism evidence="2 3">
    <name type="scientific">Marchantia polymorpha subsp. ruderalis</name>
    <dbReference type="NCBI Taxonomy" id="1480154"/>
    <lineage>
        <taxon>Eukaryota</taxon>
        <taxon>Viridiplantae</taxon>
        <taxon>Streptophyta</taxon>
        <taxon>Embryophyta</taxon>
        <taxon>Marchantiophyta</taxon>
        <taxon>Marchantiopsida</taxon>
        <taxon>Marchantiidae</taxon>
        <taxon>Marchantiales</taxon>
        <taxon>Marchantiaceae</taxon>
        <taxon>Marchantia</taxon>
    </lineage>
</organism>
<reference evidence="2" key="1">
    <citation type="submission" date="2016-03" db="EMBL/GenBank/DDBJ databases">
        <title>Mechanisms controlling the formation of the plant cell surface in tip-growing cells are functionally conserved among land plants.</title>
        <authorList>
            <person name="Honkanen S."/>
            <person name="Jones V.A."/>
            <person name="Morieri G."/>
            <person name="Champion C."/>
            <person name="Hetherington A.J."/>
            <person name="Kelly S."/>
            <person name="Saint-Marcoux D."/>
            <person name="Proust H."/>
            <person name="Prescott H."/>
            <person name="Dolan L."/>
        </authorList>
    </citation>
    <scope>NUCLEOTIDE SEQUENCE [LARGE SCALE GENOMIC DNA]</scope>
    <source>
        <tissue evidence="2">Whole gametophyte</tissue>
    </source>
</reference>